<name>A0ABP0UG17_9BRYO</name>
<evidence type="ECO:0000256" key="3">
    <source>
        <dbReference type="SAM" id="MobiDB-lite"/>
    </source>
</evidence>
<feature type="region of interest" description="Disordered" evidence="3">
    <location>
        <begin position="152"/>
        <end position="179"/>
    </location>
</feature>
<dbReference type="PRINTS" id="PR00503">
    <property type="entry name" value="BROMODOMAIN"/>
</dbReference>
<dbReference type="EMBL" id="OZ019895">
    <property type="protein sequence ID" value="CAK9220094.1"/>
    <property type="molecule type" value="Genomic_DNA"/>
</dbReference>
<dbReference type="Proteomes" id="UP001497512">
    <property type="component" value="Chromosome 3"/>
</dbReference>
<keyword evidence="1 2" id="KW-0103">Bromodomain</keyword>
<dbReference type="PROSITE" id="PS50014">
    <property type="entry name" value="BROMODOMAIN_2"/>
    <property type="match status" value="1"/>
</dbReference>
<proteinExistence type="predicted"/>
<dbReference type="Gene3D" id="1.20.920.10">
    <property type="entry name" value="Bromodomain-like"/>
    <property type="match status" value="1"/>
</dbReference>
<feature type="domain" description="Bromo" evidence="4">
    <location>
        <begin position="194"/>
        <end position="262"/>
    </location>
</feature>
<keyword evidence="6" id="KW-1185">Reference proteome</keyword>
<dbReference type="PANTHER" id="PTHR15398:SF4">
    <property type="entry name" value="BROMODOMAIN-CONTAINING PROTEIN 8 ISOFORM X1"/>
    <property type="match status" value="1"/>
</dbReference>
<organism evidence="5 6">
    <name type="scientific">Sphagnum troendelagicum</name>
    <dbReference type="NCBI Taxonomy" id="128251"/>
    <lineage>
        <taxon>Eukaryota</taxon>
        <taxon>Viridiplantae</taxon>
        <taxon>Streptophyta</taxon>
        <taxon>Embryophyta</taxon>
        <taxon>Bryophyta</taxon>
        <taxon>Sphagnophytina</taxon>
        <taxon>Sphagnopsida</taxon>
        <taxon>Sphagnales</taxon>
        <taxon>Sphagnaceae</taxon>
        <taxon>Sphagnum</taxon>
    </lineage>
</organism>
<feature type="compositionally biased region" description="Basic and acidic residues" evidence="3">
    <location>
        <begin position="166"/>
        <end position="175"/>
    </location>
</feature>
<gene>
    <name evidence="5" type="ORF">CSSPTR1EN2_LOCUS15163</name>
</gene>
<reference evidence="5" key="1">
    <citation type="submission" date="2024-02" db="EMBL/GenBank/DDBJ databases">
        <authorList>
            <consortium name="ELIXIR-Norway"/>
            <consortium name="Elixir Norway"/>
        </authorList>
    </citation>
    <scope>NUCLEOTIDE SEQUENCE</scope>
</reference>
<dbReference type="InterPro" id="IPR001487">
    <property type="entry name" value="Bromodomain"/>
</dbReference>
<evidence type="ECO:0000313" key="5">
    <source>
        <dbReference type="EMBL" id="CAK9220094.1"/>
    </source>
</evidence>
<accession>A0ABP0UG17</accession>
<feature type="region of interest" description="Disordered" evidence="3">
    <location>
        <begin position="588"/>
        <end position="621"/>
    </location>
</feature>
<dbReference type="SUPFAM" id="SSF47370">
    <property type="entry name" value="Bromodomain"/>
    <property type="match status" value="1"/>
</dbReference>
<sequence>MAVCKFPQNGRGELRWPCWSGASMTDYPMGPSVIPGPRLVALRQPLSNVLLLSSPVQENHNNNNNPVLHSKEAPTSMLVTGYGGGSCLDGAVLDYEKGDGVCTQNREMKAIIEAGMSSKQFSLEAKLQDTEGMEEEELFHLLPLKADGHLHHDSSMLNNGSGKGLQRKEARQSDTRRRRWAQADPLLEIWKAVSASKHAAPFRRPVASRGDYDAIVYQRMDLSTIRRHLENELTYSISDMHRDLILTVTNALVYNKKGSDVYNMALKLRAHITKLFEKEVSTTKQKQRVSLSVPDQSRPVLNSKARPKQQFEWLPLIEVGSRACKEQASNDRVSSEHLLSDNTGVDDLPLAPFKKHRTLRRLRPCISSDSVGLASSAEAISGAAMDSSSEEEVAAMLICISSGHGFSCEPVQQAVTLKTETGSRYSGSCYPEKENSCKLSEARSSDSSAALVILDEVELLASPLDDQDPSACNTGLLEAAAKPSSSAQFVERGLYRRKRKKDSRGGGDTLICSLNDLVGDTEEQLEVKLSGSTSVLGQVDTADVLVLSFSSTVIEGGSTGLLSGTDNSRCTATVSDSTFLCSEVNELPSTTKGDKGSGEHKADNGHHKCSSHHDHNSFGIGDGSSQRTCMGLKHKWQEQWRMQSAANCESETHHLLNNLTT</sequence>
<dbReference type="SMART" id="SM00297">
    <property type="entry name" value="BROMO"/>
    <property type="match status" value="1"/>
</dbReference>
<evidence type="ECO:0000259" key="4">
    <source>
        <dbReference type="PROSITE" id="PS50014"/>
    </source>
</evidence>
<evidence type="ECO:0000313" key="6">
    <source>
        <dbReference type="Proteomes" id="UP001497512"/>
    </source>
</evidence>
<dbReference type="PANTHER" id="PTHR15398">
    <property type="entry name" value="BROMODOMAIN-CONTAINING PROTEIN 8"/>
    <property type="match status" value="1"/>
</dbReference>
<evidence type="ECO:0000256" key="1">
    <source>
        <dbReference type="ARBA" id="ARBA00023117"/>
    </source>
</evidence>
<dbReference type="InterPro" id="IPR036427">
    <property type="entry name" value="Bromodomain-like_sf"/>
</dbReference>
<protein>
    <recommendedName>
        <fullName evidence="4">Bromo domain-containing protein</fullName>
    </recommendedName>
</protein>
<feature type="compositionally biased region" description="Basic and acidic residues" evidence="3">
    <location>
        <begin position="592"/>
        <end position="616"/>
    </location>
</feature>
<evidence type="ECO:0000256" key="2">
    <source>
        <dbReference type="PROSITE-ProRule" id="PRU00035"/>
    </source>
</evidence>
<dbReference type="Pfam" id="PF00439">
    <property type="entry name" value="Bromodomain"/>
    <property type="match status" value="1"/>
</dbReference>